<accession>A0AAE2SEW7</accession>
<dbReference type="RefSeq" id="WP_309491203.1">
    <property type="nucleotide sequence ID" value="NZ_JAENIG010000020.1"/>
</dbReference>
<name>A0AAE2SEW7_9BACT</name>
<comment type="caution">
    <text evidence="1">The sequence shown here is derived from an EMBL/GenBank/DDBJ whole genome shotgun (WGS) entry which is preliminary data.</text>
</comment>
<evidence type="ECO:0000313" key="1">
    <source>
        <dbReference type="EMBL" id="MBK1856583.1"/>
    </source>
</evidence>
<evidence type="ECO:0000313" key="2">
    <source>
        <dbReference type="Proteomes" id="UP000634206"/>
    </source>
</evidence>
<organism evidence="1 2">
    <name type="scientific">Oceaniferula flava</name>
    <dbReference type="NCBI Taxonomy" id="2800421"/>
    <lineage>
        <taxon>Bacteria</taxon>
        <taxon>Pseudomonadati</taxon>
        <taxon>Verrucomicrobiota</taxon>
        <taxon>Verrucomicrobiia</taxon>
        <taxon>Verrucomicrobiales</taxon>
        <taxon>Verrucomicrobiaceae</taxon>
        <taxon>Oceaniferula</taxon>
    </lineage>
</organism>
<protein>
    <submittedName>
        <fullName evidence="1">Uncharacterized protein</fullName>
    </submittedName>
</protein>
<gene>
    <name evidence="1" type="ORF">JIN83_16545</name>
</gene>
<keyword evidence="2" id="KW-1185">Reference proteome</keyword>
<dbReference type="Proteomes" id="UP000634206">
    <property type="component" value="Unassembled WGS sequence"/>
</dbReference>
<sequence length="123" mass="14169">MKIHYLSFEVVLSQYPRLTAEGFVDTDSPKFNASRELLESEGDRVKRVRQWIDKNLNPLLSYSAKINNSRTSYRIKTYAEQELGHIYNGVFIASMLCEGFLIGKESQNVSFNVSNKALRDIEE</sequence>
<dbReference type="AlphaFoldDB" id="A0AAE2SEW7"/>
<proteinExistence type="predicted"/>
<dbReference type="EMBL" id="JAENIG010000020">
    <property type="protein sequence ID" value="MBK1856583.1"/>
    <property type="molecule type" value="Genomic_DNA"/>
</dbReference>
<reference evidence="1" key="1">
    <citation type="submission" date="2021-01" db="EMBL/GenBank/DDBJ databases">
        <title>Modified the classification status of verrucomicrobia.</title>
        <authorList>
            <person name="Feng X."/>
        </authorList>
    </citation>
    <scope>NUCLEOTIDE SEQUENCE</scope>
    <source>
        <strain evidence="1">5K15</strain>
    </source>
</reference>